<name>A0ABS5D089_9FLAO</name>
<dbReference type="RefSeq" id="WP_210787992.1">
    <property type="nucleotide sequence ID" value="NZ_JAGPXB010000001.1"/>
</dbReference>
<protein>
    <submittedName>
        <fullName evidence="1">Uncharacterized protein</fullName>
    </submittedName>
</protein>
<sequence>MKIKLISIALIIFVLSLSLNIISCNDNTSDIDYSSVKRETLKNKTLIGSNIYLPKNTKWFYTNKEHNEVEFELPTGYKFLLFDEKEGSFRLADAGAGYSCTCSADGSCTTFYNDSVGYGCLQSNCTGSCTGKRTKSLSASRIEGVVFIDNDKIDTKTDEMASLSDLGKVGIFKVEEFRNEIKKGYDLIYKHIDKPNFKSELSKMNSTKFVFAKTYLFGVELGLVIPKDPKISKLLPNLRLASLEDAGGPKGCSCSGTSGGSCKLEKEGMFGYTAYYCTGCTTCTMN</sequence>
<evidence type="ECO:0000313" key="2">
    <source>
        <dbReference type="Proteomes" id="UP000679008"/>
    </source>
</evidence>
<accession>A0ABS5D089</accession>
<dbReference type="Proteomes" id="UP000679008">
    <property type="component" value="Unassembled WGS sequence"/>
</dbReference>
<reference evidence="1 2" key="1">
    <citation type="submission" date="2021-04" db="EMBL/GenBank/DDBJ databases">
        <title>Description of novel Flavobacterium sp. F-328.</title>
        <authorList>
            <person name="Saticioglu I.B."/>
        </authorList>
    </citation>
    <scope>NUCLEOTIDE SEQUENCE [LARGE SCALE GENOMIC DNA]</scope>
    <source>
        <strain evidence="1 2">F-328</strain>
    </source>
</reference>
<organism evidence="1 2">
    <name type="scientific">Flavobacterium erciyesense</name>
    <dbReference type="NCBI Taxonomy" id="2825842"/>
    <lineage>
        <taxon>Bacteria</taxon>
        <taxon>Pseudomonadati</taxon>
        <taxon>Bacteroidota</taxon>
        <taxon>Flavobacteriia</taxon>
        <taxon>Flavobacteriales</taxon>
        <taxon>Flavobacteriaceae</taxon>
        <taxon>Flavobacterium</taxon>
    </lineage>
</organism>
<proteinExistence type="predicted"/>
<dbReference type="EMBL" id="JAGPXB010000001">
    <property type="protein sequence ID" value="MBQ0907443.1"/>
    <property type="molecule type" value="Genomic_DNA"/>
</dbReference>
<keyword evidence="2" id="KW-1185">Reference proteome</keyword>
<gene>
    <name evidence="1" type="ORF">KBJ98_01870</name>
</gene>
<evidence type="ECO:0000313" key="1">
    <source>
        <dbReference type="EMBL" id="MBQ0907443.1"/>
    </source>
</evidence>
<comment type="caution">
    <text evidence="1">The sequence shown here is derived from an EMBL/GenBank/DDBJ whole genome shotgun (WGS) entry which is preliminary data.</text>
</comment>